<feature type="binding site" evidence="9">
    <location>
        <position position="141"/>
    </location>
    <ligand>
        <name>4-amino-2-methyl-5-(diphosphooxymethyl)pyrimidine</name>
        <dbReference type="ChEBI" id="CHEBI:57841"/>
    </ligand>
</feature>
<comment type="similarity">
    <text evidence="9 10">Belongs to the thiamine-phosphate synthase family.</text>
</comment>
<dbReference type="AlphaFoldDB" id="A0AAE2YNC1"/>
<comment type="caution">
    <text evidence="13">The sequence shown here is derived from an EMBL/GenBank/DDBJ whole genome shotgun (WGS) entry which is preliminary data.</text>
</comment>
<feature type="binding site" evidence="9">
    <location>
        <begin position="187"/>
        <end position="188"/>
    </location>
    <ligand>
        <name>2-[(2R,5Z)-2-carboxy-4-methylthiazol-5(2H)-ylidene]ethyl phosphate</name>
        <dbReference type="ChEBI" id="CHEBI:62899"/>
    </ligand>
</feature>
<proteinExistence type="inferred from homology"/>
<evidence type="ECO:0000256" key="6">
    <source>
        <dbReference type="ARBA" id="ARBA00047334"/>
    </source>
</evidence>
<feature type="binding site" evidence="9">
    <location>
        <position position="73"/>
    </location>
    <ligand>
        <name>Mg(2+)</name>
        <dbReference type="ChEBI" id="CHEBI:18420"/>
    </ligand>
</feature>
<name>A0AAE2YNC1_9PROT</name>
<keyword evidence="5 9" id="KW-0784">Thiamine biosynthesis</keyword>
<keyword evidence="2 9" id="KW-0808">Transferase</keyword>
<dbReference type="InterPro" id="IPR034291">
    <property type="entry name" value="TMP_synthase"/>
</dbReference>
<dbReference type="Pfam" id="PF02581">
    <property type="entry name" value="TMP-TENI"/>
    <property type="match status" value="1"/>
</dbReference>
<reference evidence="13" key="1">
    <citation type="journal article" date="2021" name="ISME J.">
        <title>Genomic evolution of the class Acidithiobacillia: deep-branching Proteobacteria living in extreme acidic conditions.</title>
        <authorList>
            <person name="Moya-Beltran A."/>
            <person name="Beard S."/>
            <person name="Rojas-Villalobos C."/>
            <person name="Issotta F."/>
            <person name="Gallardo Y."/>
            <person name="Ulloa R."/>
            <person name="Giaveno A."/>
            <person name="Degli Esposti M."/>
            <person name="Johnson D.B."/>
            <person name="Quatrini R."/>
        </authorList>
    </citation>
    <scope>NUCLEOTIDE SEQUENCE</scope>
    <source>
        <strain evidence="13">VAN18-1</strain>
    </source>
</reference>
<dbReference type="CDD" id="cd00564">
    <property type="entry name" value="TMP_TenI"/>
    <property type="match status" value="1"/>
</dbReference>
<keyword evidence="14" id="KW-1185">Reference proteome</keyword>
<organism evidence="13 14">
    <name type="scientific">Igneacidithiobacillus copahuensis</name>
    <dbReference type="NCBI Taxonomy" id="2724909"/>
    <lineage>
        <taxon>Bacteria</taxon>
        <taxon>Pseudomonadati</taxon>
        <taxon>Pseudomonadota</taxon>
        <taxon>Acidithiobacillia</taxon>
        <taxon>Acidithiobacillales</taxon>
        <taxon>Acidithiobacillaceae</taxon>
        <taxon>Igneacidithiobacillus</taxon>
    </lineage>
</organism>
<dbReference type="GO" id="GO:0009229">
    <property type="term" value="P:thiamine diphosphate biosynthetic process"/>
    <property type="evidence" value="ECO:0007669"/>
    <property type="project" value="UniProtKB-UniRule"/>
</dbReference>
<evidence type="ECO:0000313" key="13">
    <source>
        <dbReference type="EMBL" id="MBU2787167.1"/>
    </source>
</evidence>
<feature type="binding site" evidence="9">
    <location>
        <position position="167"/>
    </location>
    <ligand>
        <name>2-[(2R,5Z)-2-carboxy-4-methylthiazol-5(2H)-ylidene]ethyl phosphate</name>
        <dbReference type="ChEBI" id="CHEBI:62899"/>
    </ligand>
</feature>
<evidence type="ECO:0000256" key="4">
    <source>
        <dbReference type="ARBA" id="ARBA00022842"/>
    </source>
</evidence>
<dbReference type="HAMAP" id="MF_00097">
    <property type="entry name" value="TMP_synthase"/>
    <property type="match status" value="1"/>
</dbReference>
<evidence type="ECO:0000256" key="8">
    <source>
        <dbReference type="ARBA" id="ARBA00047883"/>
    </source>
</evidence>
<comment type="catalytic activity">
    <reaction evidence="7 9 10">
        <text>2-(2-carboxy-4-methylthiazol-5-yl)ethyl phosphate + 4-amino-2-methyl-5-(diphosphooxymethyl)pyrimidine + 2 H(+) = thiamine phosphate + CO2 + diphosphate</text>
        <dbReference type="Rhea" id="RHEA:47848"/>
        <dbReference type="ChEBI" id="CHEBI:15378"/>
        <dbReference type="ChEBI" id="CHEBI:16526"/>
        <dbReference type="ChEBI" id="CHEBI:33019"/>
        <dbReference type="ChEBI" id="CHEBI:37575"/>
        <dbReference type="ChEBI" id="CHEBI:57841"/>
        <dbReference type="ChEBI" id="CHEBI:62890"/>
        <dbReference type="EC" id="2.5.1.3"/>
    </reaction>
</comment>
<evidence type="ECO:0000259" key="12">
    <source>
        <dbReference type="Pfam" id="PF02581"/>
    </source>
</evidence>
<gene>
    <name evidence="9" type="primary">thiE</name>
    <name evidence="13" type="ORF">HFQ13_02890</name>
</gene>
<feature type="binding site" evidence="9">
    <location>
        <position position="111"/>
    </location>
    <ligand>
        <name>4-amino-2-methyl-5-(diphosphooxymethyl)pyrimidine</name>
        <dbReference type="ChEBI" id="CHEBI:57841"/>
    </ligand>
</feature>
<dbReference type="GO" id="GO:0004789">
    <property type="term" value="F:thiamine-phosphate diphosphorylase activity"/>
    <property type="evidence" value="ECO:0007669"/>
    <property type="project" value="UniProtKB-UniRule"/>
</dbReference>
<evidence type="ECO:0000256" key="7">
    <source>
        <dbReference type="ARBA" id="ARBA00047851"/>
    </source>
</evidence>
<evidence type="ECO:0000256" key="3">
    <source>
        <dbReference type="ARBA" id="ARBA00022723"/>
    </source>
</evidence>
<dbReference type="PANTHER" id="PTHR20857">
    <property type="entry name" value="THIAMINE-PHOSPHATE PYROPHOSPHORYLASE"/>
    <property type="match status" value="1"/>
</dbReference>
<sequence>MKRQRERICGLYGITDGRLQGEALLETTEIALRAGLRLLQYRDKTQEDGRRVQEAAALLALCRSYDALLVINDDPELTRKIGASAIHVGEEDPGINDLRTLLGPEVLIGVSCYNDLERARRLVAAGADYLAFGSVYPSPTKPKARRADLSLFRAARPLGLPLVAIGGITQDTMAEVAAAGADAAAVISALFGAGDVAAATQRLQGLFSGKARRHHDQ</sequence>
<dbReference type="RefSeq" id="WP_215872165.1">
    <property type="nucleotide sequence ID" value="NZ_JAAXYO010000036.1"/>
</dbReference>
<dbReference type="GO" id="GO:0000287">
    <property type="term" value="F:magnesium ion binding"/>
    <property type="evidence" value="ECO:0007669"/>
    <property type="project" value="UniProtKB-UniRule"/>
</dbReference>
<dbReference type="SUPFAM" id="SSF51391">
    <property type="entry name" value="Thiamin phosphate synthase"/>
    <property type="match status" value="1"/>
</dbReference>
<feature type="binding site" evidence="9">
    <location>
        <begin position="138"/>
        <end position="140"/>
    </location>
    <ligand>
        <name>2-[(2R,5Z)-2-carboxy-4-methylthiazol-5(2H)-ylidene]ethyl phosphate</name>
        <dbReference type="ChEBI" id="CHEBI:62899"/>
    </ligand>
</feature>
<feature type="binding site" evidence="9">
    <location>
        <position position="92"/>
    </location>
    <ligand>
        <name>Mg(2+)</name>
        <dbReference type="ChEBI" id="CHEBI:18420"/>
    </ligand>
</feature>
<dbReference type="InterPro" id="IPR022998">
    <property type="entry name" value="ThiamineP_synth_TenI"/>
</dbReference>
<dbReference type="EC" id="2.5.1.3" evidence="9"/>
<evidence type="ECO:0000256" key="10">
    <source>
        <dbReference type="RuleBase" id="RU003826"/>
    </source>
</evidence>
<evidence type="ECO:0000256" key="9">
    <source>
        <dbReference type="HAMAP-Rule" id="MF_00097"/>
    </source>
</evidence>
<protein>
    <recommendedName>
        <fullName evidence="9">Thiamine-phosphate synthase</fullName>
        <shortName evidence="9">TP synthase</shortName>
        <shortName evidence="9">TPS</shortName>
        <ecNumber evidence="9">2.5.1.3</ecNumber>
    </recommendedName>
    <alternativeName>
        <fullName evidence="9">Thiamine-phosphate pyrophosphorylase</fullName>
        <shortName evidence="9">TMP pyrophosphorylase</shortName>
        <shortName evidence="9">TMP-PPase</shortName>
    </alternativeName>
</protein>
<dbReference type="GO" id="GO:0009228">
    <property type="term" value="P:thiamine biosynthetic process"/>
    <property type="evidence" value="ECO:0007669"/>
    <property type="project" value="UniProtKB-KW"/>
</dbReference>
<dbReference type="InterPro" id="IPR013785">
    <property type="entry name" value="Aldolase_TIM"/>
</dbReference>
<comment type="catalytic activity">
    <reaction evidence="6 9 10">
        <text>4-methyl-5-(2-phosphooxyethyl)-thiazole + 4-amino-2-methyl-5-(diphosphooxymethyl)pyrimidine + H(+) = thiamine phosphate + diphosphate</text>
        <dbReference type="Rhea" id="RHEA:22328"/>
        <dbReference type="ChEBI" id="CHEBI:15378"/>
        <dbReference type="ChEBI" id="CHEBI:33019"/>
        <dbReference type="ChEBI" id="CHEBI:37575"/>
        <dbReference type="ChEBI" id="CHEBI:57841"/>
        <dbReference type="ChEBI" id="CHEBI:58296"/>
        <dbReference type="EC" id="2.5.1.3"/>
    </reaction>
</comment>
<keyword evidence="4 9" id="KW-0460">Magnesium</keyword>
<evidence type="ECO:0000313" key="14">
    <source>
        <dbReference type="Proteomes" id="UP001197378"/>
    </source>
</evidence>
<comment type="pathway">
    <text evidence="1 9 11">Cofactor biosynthesis; thiamine diphosphate biosynthesis; thiamine phosphate from 4-amino-2-methyl-5-diphosphomethylpyrimidine and 4-methyl-5-(2-phosphoethyl)-thiazole: step 1/1.</text>
</comment>
<dbReference type="GO" id="GO:0005737">
    <property type="term" value="C:cytoplasm"/>
    <property type="evidence" value="ECO:0007669"/>
    <property type="project" value="TreeGrafter"/>
</dbReference>
<evidence type="ECO:0000256" key="1">
    <source>
        <dbReference type="ARBA" id="ARBA00005165"/>
    </source>
</evidence>
<dbReference type="Proteomes" id="UP001197378">
    <property type="component" value="Unassembled WGS sequence"/>
</dbReference>
<evidence type="ECO:0000256" key="5">
    <source>
        <dbReference type="ARBA" id="ARBA00022977"/>
    </source>
</evidence>
<evidence type="ECO:0000256" key="11">
    <source>
        <dbReference type="RuleBase" id="RU004253"/>
    </source>
</evidence>
<feature type="domain" description="Thiamine phosphate synthase/TenI" evidence="12">
    <location>
        <begin position="11"/>
        <end position="190"/>
    </location>
</feature>
<accession>A0AAE2YNC1</accession>
<keyword evidence="3 9" id="KW-0479">Metal-binding</keyword>
<feature type="binding site" evidence="9">
    <location>
        <position position="72"/>
    </location>
    <ligand>
        <name>4-amino-2-methyl-5-(diphosphooxymethyl)pyrimidine</name>
        <dbReference type="ChEBI" id="CHEBI:57841"/>
    </ligand>
</feature>
<evidence type="ECO:0000256" key="2">
    <source>
        <dbReference type="ARBA" id="ARBA00022679"/>
    </source>
</evidence>
<comment type="function">
    <text evidence="9">Condenses 4-methyl-5-(beta-hydroxyethyl)thiazole monophosphate (THZ-P) and 2-methyl-4-amino-5-hydroxymethyl pyrimidine pyrophosphate (HMP-PP) to form thiamine monophosphate (TMP).</text>
</comment>
<comment type="catalytic activity">
    <reaction evidence="8 9 10">
        <text>2-[(2R,5Z)-2-carboxy-4-methylthiazol-5(2H)-ylidene]ethyl phosphate + 4-amino-2-methyl-5-(diphosphooxymethyl)pyrimidine + 2 H(+) = thiamine phosphate + CO2 + diphosphate</text>
        <dbReference type="Rhea" id="RHEA:47844"/>
        <dbReference type="ChEBI" id="CHEBI:15378"/>
        <dbReference type="ChEBI" id="CHEBI:16526"/>
        <dbReference type="ChEBI" id="CHEBI:33019"/>
        <dbReference type="ChEBI" id="CHEBI:37575"/>
        <dbReference type="ChEBI" id="CHEBI:57841"/>
        <dbReference type="ChEBI" id="CHEBI:62899"/>
        <dbReference type="EC" id="2.5.1.3"/>
    </reaction>
</comment>
<dbReference type="Gene3D" id="3.20.20.70">
    <property type="entry name" value="Aldolase class I"/>
    <property type="match status" value="1"/>
</dbReference>
<feature type="binding site" evidence="9">
    <location>
        <begin position="40"/>
        <end position="44"/>
    </location>
    <ligand>
        <name>4-amino-2-methyl-5-(diphosphooxymethyl)pyrimidine</name>
        <dbReference type="ChEBI" id="CHEBI:57841"/>
    </ligand>
</feature>
<dbReference type="PANTHER" id="PTHR20857:SF15">
    <property type="entry name" value="THIAMINE-PHOSPHATE SYNTHASE"/>
    <property type="match status" value="1"/>
</dbReference>
<dbReference type="NCBIfam" id="TIGR00693">
    <property type="entry name" value="thiE"/>
    <property type="match status" value="1"/>
</dbReference>
<dbReference type="InterPro" id="IPR036206">
    <property type="entry name" value="ThiamineP_synth_sf"/>
</dbReference>
<comment type="cofactor">
    <cofactor evidence="9">
        <name>Mg(2+)</name>
        <dbReference type="ChEBI" id="CHEBI:18420"/>
    </cofactor>
    <text evidence="9">Binds 1 Mg(2+) ion per subunit.</text>
</comment>
<dbReference type="EMBL" id="JAAXYO010000036">
    <property type="protein sequence ID" value="MBU2787167.1"/>
    <property type="molecule type" value="Genomic_DNA"/>
</dbReference>